<organism evidence="2 3">
    <name type="scientific">Streptomyces yanii</name>
    <dbReference type="NCBI Taxonomy" id="78510"/>
    <lineage>
        <taxon>Bacteria</taxon>
        <taxon>Bacillati</taxon>
        <taxon>Actinomycetota</taxon>
        <taxon>Actinomycetes</taxon>
        <taxon>Kitasatosporales</taxon>
        <taxon>Streptomycetaceae</taxon>
        <taxon>Streptomyces</taxon>
    </lineage>
</organism>
<keyword evidence="3" id="KW-1185">Reference proteome</keyword>
<evidence type="ECO:0000256" key="1">
    <source>
        <dbReference type="SAM" id="MobiDB-lite"/>
    </source>
</evidence>
<dbReference type="Proteomes" id="UP001589710">
    <property type="component" value="Unassembled WGS sequence"/>
</dbReference>
<evidence type="ECO:0000313" key="2">
    <source>
        <dbReference type="EMBL" id="MFB9573047.1"/>
    </source>
</evidence>
<dbReference type="EMBL" id="JBHMCG010000054">
    <property type="protein sequence ID" value="MFB9573047.1"/>
    <property type="molecule type" value="Genomic_DNA"/>
</dbReference>
<feature type="region of interest" description="Disordered" evidence="1">
    <location>
        <begin position="110"/>
        <end position="132"/>
    </location>
</feature>
<sequence>MRDYVAALLAPRDRNKTLTSLAEPVTAPHDGGALFPDDSGARKSGHATACVSHQYLGSRGQVGKGIVAAATARIVSLYGRLRGWTEQDHEPVKHELGWADFQVRLCQAIQREPPVVSDPPSNDHNRPADTRS</sequence>
<dbReference type="InterPro" id="IPR039365">
    <property type="entry name" value="IS701-like"/>
</dbReference>
<dbReference type="RefSeq" id="WP_345515970.1">
    <property type="nucleotide sequence ID" value="NZ_JBHMCG010000054.1"/>
</dbReference>
<reference evidence="2 3" key="1">
    <citation type="submission" date="2024-09" db="EMBL/GenBank/DDBJ databases">
        <authorList>
            <person name="Sun Q."/>
            <person name="Mori K."/>
        </authorList>
    </citation>
    <scope>NUCLEOTIDE SEQUENCE [LARGE SCALE GENOMIC DNA]</scope>
    <source>
        <strain evidence="2 3">JCM 3331</strain>
    </source>
</reference>
<feature type="compositionally biased region" description="Basic and acidic residues" evidence="1">
    <location>
        <begin position="121"/>
        <end position="132"/>
    </location>
</feature>
<proteinExistence type="predicted"/>
<comment type="caution">
    <text evidence="2">The sequence shown here is derived from an EMBL/GenBank/DDBJ whole genome shotgun (WGS) entry which is preliminary data.</text>
</comment>
<dbReference type="PANTHER" id="PTHR33627:SF1">
    <property type="entry name" value="TRANSPOSASE"/>
    <property type="match status" value="1"/>
</dbReference>
<gene>
    <name evidence="2" type="ORF">ACFFTL_12105</name>
</gene>
<accession>A0ABV5R5N8</accession>
<evidence type="ECO:0000313" key="3">
    <source>
        <dbReference type="Proteomes" id="UP001589710"/>
    </source>
</evidence>
<name>A0ABV5R5N8_9ACTN</name>
<evidence type="ECO:0008006" key="4">
    <source>
        <dbReference type="Google" id="ProtNLM"/>
    </source>
</evidence>
<protein>
    <recommendedName>
        <fullName evidence="4">Transposase</fullName>
    </recommendedName>
</protein>
<dbReference type="PANTHER" id="PTHR33627">
    <property type="entry name" value="TRANSPOSASE"/>
    <property type="match status" value="1"/>
</dbReference>